<proteinExistence type="predicted"/>
<evidence type="ECO:0000313" key="6">
    <source>
        <dbReference type="Proteomes" id="UP000001396"/>
    </source>
</evidence>
<dbReference type="Pfam" id="PF00169">
    <property type="entry name" value="PH"/>
    <property type="match status" value="1"/>
</dbReference>
<dbReference type="GeneID" id="31358820"/>
<dbReference type="Gene3D" id="2.30.29.30">
    <property type="entry name" value="Pleckstrin-homology domain (PH domain)/Phosphotyrosine-binding domain (PTB)"/>
    <property type="match status" value="1"/>
</dbReference>
<feature type="region of interest" description="Disordered" evidence="3">
    <location>
        <begin position="41"/>
        <end position="71"/>
    </location>
</feature>
<dbReference type="SMART" id="SM00233">
    <property type="entry name" value="PH"/>
    <property type="match status" value="1"/>
</dbReference>
<dbReference type="GO" id="GO:0003924">
    <property type="term" value="F:GTPase activity"/>
    <property type="evidence" value="ECO:0007669"/>
    <property type="project" value="InterPro"/>
</dbReference>
<dbReference type="PANTHER" id="PTHR24070">
    <property type="entry name" value="RAS, DI-RAS, AND RHEB FAMILY MEMBERS OF SMALL GTPASE SUPERFAMILY"/>
    <property type="match status" value="1"/>
</dbReference>
<dbReference type="FunCoup" id="D3B4H3">
    <property type="interactions" value="35"/>
</dbReference>
<feature type="region of interest" description="Disordered" evidence="3">
    <location>
        <begin position="91"/>
        <end position="149"/>
    </location>
</feature>
<dbReference type="GO" id="GO:0007165">
    <property type="term" value="P:signal transduction"/>
    <property type="evidence" value="ECO:0007669"/>
    <property type="project" value="InterPro"/>
</dbReference>
<dbReference type="GO" id="GO:0016020">
    <property type="term" value="C:membrane"/>
    <property type="evidence" value="ECO:0007669"/>
    <property type="project" value="InterPro"/>
</dbReference>
<dbReference type="EMBL" id="ADBJ01000010">
    <property type="protein sequence ID" value="EFA84221.1"/>
    <property type="molecule type" value="Genomic_DNA"/>
</dbReference>
<feature type="compositionally biased region" description="Low complexity" evidence="3">
    <location>
        <begin position="136"/>
        <end position="149"/>
    </location>
</feature>
<dbReference type="OMA" id="QGFIFVY"/>
<protein>
    <submittedName>
        <fullName evidence="5">Pleckstrin domain-containing protein</fullName>
    </submittedName>
</protein>
<feature type="compositionally biased region" description="Low complexity" evidence="3">
    <location>
        <begin position="1"/>
        <end position="20"/>
    </location>
</feature>
<feature type="region of interest" description="Disordered" evidence="3">
    <location>
        <begin position="719"/>
        <end position="790"/>
    </location>
</feature>
<dbReference type="RefSeq" id="XP_020436337.1">
    <property type="nucleotide sequence ID" value="XM_020574265.1"/>
</dbReference>
<dbReference type="InterPro" id="IPR011993">
    <property type="entry name" value="PH-like_dom_sf"/>
</dbReference>
<name>D3B4H3_HETP5</name>
<dbReference type="AlphaFoldDB" id="D3B4H3"/>
<accession>D3B4H3</accession>
<dbReference type="InterPro" id="IPR005225">
    <property type="entry name" value="Small_GTP-bd"/>
</dbReference>
<dbReference type="PROSITE" id="PS50003">
    <property type="entry name" value="PH_DOMAIN"/>
    <property type="match status" value="1"/>
</dbReference>
<comment type="caution">
    <text evidence="5">The sequence shown here is derived from an EMBL/GenBank/DDBJ whole genome shotgun (WGS) entry which is preliminary data.</text>
</comment>
<dbReference type="STRING" id="670386.D3B4H3"/>
<organism evidence="5 6">
    <name type="scientific">Heterostelium pallidum (strain ATCC 26659 / Pp 5 / PN500)</name>
    <name type="common">Cellular slime mold</name>
    <name type="synonym">Polysphondylium pallidum</name>
    <dbReference type="NCBI Taxonomy" id="670386"/>
    <lineage>
        <taxon>Eukaryota</taxon>
        <taxon>Amoebozoa</taxon>
        <taxon>Evosea</taxon>
        <taxon>Eumycetozoa</taxon>
        <taxon>Dictyostelia</taxon>
        <taxon>Acytosteliales</taxon>
        <taxon>Acytosteliaceae</taxon>
        <taxon>Heterostelium</taxon>
    </lineage>
</organism>
<dbReference type="PROSITE" id="PS51421">
    <property type="entry name" value="RAS"/>
    <property type="match status" value="2"/>
</dbReference>
<reference evidence="5 6" key="1">
    <citation type="journal article" date="2011" name="Genome Res.">
        <title>Phylogeny-wide analysis of social amoeba genomes highlights ancient origins for complex intercellular communication.</title>
        <authorList>
            <person name="Heidel A.J."/>
            <person name="Lawal H.M."/>
            <person name="Felder M."/>
            <person name="Schilde C."/>
            <person name="Helps N.R."/>
            <person name="Tunggal B."/>
            <person name="Rivero F."/>
            <person name="John U."/>
            <person name="Schleicher M."/>
            <person name="Eichinger L."/>
            <person name="Platzer M."/>
            <person name="Noegel A.A."/>
            <person name="Schaap P."/>
            <person name="Gloeckner G."/>
        </authorList>
    </citation>
    <scope>NUCLEOTIDE SEQUENCE [LARGE SCALE GENOMIC DNA]</scope>
    <source>
        <strain evidence="6">ATCC 26659 / Pp 5 / PN500</strain>
    </source>
</reference>
<dbReference type="InterPro" id="IPR020849">
    <property type="entry name" value="Small_GTPase_Ras-type"/>
</dbReference>
<feature type="compositionally biased region" description="Low complexity" evidence="3">
    <location>
        <begin position="50"/>
        <end position="71"/>
    </location>
</feature>
<dbReference type="Pfam" id="PF00071">
    <property type="entry name" value="Ras"/>
    <property type="match status" value="2"/>
</dbReference>
<dbReference type="InterPro" id="IPR027417">
    <property type="entry name" value="P-loop_NTPase"/>
</dbReference>
<dbReference type="SUPFAM" id="SSF52540">
    <property type="entry name" value="P-loop containing nucleoside triphosphate hydrolases"/>
    <property type="match status" value="2"/>
</dbReference>
<dbReference type="SUPFAM" id="SSF50729">
    <property type="entry name" value="PH domain-like"/>
    <property type="match status" value="1"/>
</dbReference>
<evidence type="ECO:0000259" key="4">
    <source>
        <dbReference type="PROSITE" id="PS50003"/>
    </source>
</evidence>
<feature type="region of interest" description="Disordered" evidence="3">
    <location>
        <begin position="1"/>
        <end position="24"/>
    </location>
</feature>
<gene>
    <name evidence="5" type="ORF">PPL_03298</name>
</gene>
<keyword evidence="2" id="KW-0342">GTP-binding</keyword>
<dbReference type="SMART" id="SM00173">
    <property type="entry name" value="RAS"/>
    <property type="match status" value="1"/>
</dbReference>
<feature type="compositionally biased region" description="Low complexity" evidence="3">
    <location>
        <begin position="734"/>
        <end position="772"/>
    </location>
</feature>
<evidence type="ECO:0000256" key="1">
    <source>
        <dbReference type="ARBA" id="ARBA00022741"/>
    </source>
</evidence>
<dbReference type="InterPro" id="IPR001806">
    <property type="entry name" value="Small_GTPase"/>
</dbReference>
<keyword evidence="1" id="KW-0547">Nucleotide-binding</keyword>
<dbReference type="NCBIfam" id="TIGR00231">
    <property type="entry name" value="small_GTP"/>
    <property type="match status" value="1"/>
</dbReference>
<dbReference type="Proteomes" id="UP000001396">
    <property type="component" value="Unassembled WGS sequence"/>
</dbReference>
<evidence type="ECO:0000313" key="5">
    <source>
        <dbReference type="EMBL" id="EFA84221.1"/>
    </source>
</evidence>
<dbReference type="CDD" id="cd00821">
    <property type="entry name" value="PH"/>
    <property type="match status" value="1"/>
</dbReference>
<evidence type="ECO:0000256" key="3">
    <source>
        <dbReference type="SAM" id="MobiDB-lite"/>
    </source>
</evidence>
<keyword evidence="6" id="KW-1185">Reference proteome</keyword>
<dbReference type="SMART" id="SM00175">
    <property type="entry name" value="RAB"/>
    <property type="match status" value="1"/>
</dbReference>
<dbReference type="PROSITE" id="PS51419">
    <property type="entry name" value="RAB"/>
    <property type="match status" value="2"/>
</dbReference>
<feature type="compositionally biased region" description="Low complexity" evidence="3">
    <location>
        <begin position="101"/>
        <end position="111"/>
    </location>
</feature>
<dbReference type="Gene3D" id="3.40.50.300">
    <property type="entry name" value="P-loop containing nucleotide triphosphate hydrolases"/>
    <property type="match status" value="2"/>
</dbReference>
<dbReference type="GO" id="GO:0005525">
    <property type="term" value="F:GTP binding"/>
    <property type="evidence" value="ECO:0007669"/>
    <property type="project" value="UniProtKB-KW"/>
</dbReference>
<dbReference type="InParanoid" id="D3B4H3"/>
<feature type="domain" description="PH" evidence="4">
    <location>
        <begin position="598"/>
        <end position="696"/>
    </location>
</feature>
<sequence>MHYIATNSTTNTNNNNNNNNIKINSPNLISTKNYNNNLDLNHQDSFSLTNNNSPNSKSINNNNNNNSNIKVSKSNSVFNFDQLLSLPTKQSVLKQQKPESNHSAISRSSSSIFFGKDKESNNNNNSNKLQQSTGGSSSPKQLSYQQQQQLLQISKRSPTLSPLQHSSSDMNSMLQRLDLRRPSIAASGMDDSPNGADMPYSLEHSLGSTPSLSSMKVAEEIDIVVIGDELSNKARFITSFLNNDDFQKDPTLDIACRRPVTIKNGTYNVNIHTTVGQEDFWGINDCYNRQGHGFVFVYNINSRESFNAFSTLRDKILYDKSSENVMMAMVGYGEHEIDGESGEKRQREVSYAEAKRLAELYQYPFTEIPTFEPSSEPLISNCISELLHRITHFNGSQSGSAASSAANGANASDKTGAQIQQTTEIMVLGELFTGKSQYIQRCLAGQFSASYRETTEWSKNIIQSQMNDIRYFIKLVDTRGLMLEESLTREKLNTTQAFIFMYSITSRNSFTTLESLRKKVLACKAESKIPCILIANKSDCLTLARQVTTQEGNDLAKLWGCPYFELSMKTSDEEDVLKTISQLLVELQKMNNNIDVGEFKKEGYLMKEGTKLKKSMTKYYFKIKRGYLYYCKNQAHTKNIKTIELSEAVQVQILNNQEKKDVWPFSLIVEGKVINLVATTEAERDQWVTSIKINCYVNEFIGNLMEDVMVTMVNEIAQQSQGQTLHKRTDSTKSYTSLASSYPSSPLSLSPDSSSVSTSPSESSSLAGSPQLHSLNSYDNNSPLHSPLKKNLLSRTTSFSKTTKFH</sequence>
<evidence type="ECO:0000256" key="2">
    <source>
        <dbReference type="ARBA" id="ARBA00023134"/>
    </source>
</evidence>
<feature type="compositionally biased region" description="Polar residues" evidence="3">
    <location>
        <begin position="773"/>
        <end position="784"/>
    </location>
</feature>
<dbReference type="InterPro" id="IPR001849">
    <property type="entry name" value="PH_domain"/>
</dbReference>